<accession>A0A8X6KLS9</accession>
<sequence length="92" mass="10620">MTKRKNYSIIEDVKRIKFSKNKESSRDNRVIQRYDVLTVHGCEKLTKPLSDARNVLGPEIKRANGIPRRSHCQGSVEQANQDIENILATWII</sequence>
<evidence type="ECO:0000313" key="2">
    <source>
        <dbReference type="Proteomes" id="UP000887013"/>
    </source>
</evidence>
<name>A0A8X6KLS9_NEPPI</name>
<dbReference type="Proteomes" id="UP000887013">
    <property type="component" value="Unassembled WGS sequence"/>
</dbReference>
<dbReference type="EMBL" id="BMAW01047005">
    <property type="protein sequence ID" value="GFS58393.1"/>
    <property type="molecule type" value="Genomic_DNA"/>
</dbReference>
<reference evidence="1" key="1">
    <citation type="submission" date="2020-08" db="EMBL/GenBank/DDBJ databases">
        <title>Multicomponent nature underlies the extraordinary mechanical properties of spider dragline silk.</title>
        <authorList>
            <person name="Kono N."/>
            <person name="Nakamura H."/>
            <person name="Mori M."/>
            <person name="Yoshida Y."/>
            <person name="Ohtoshi R."/>
            <person name="Malay A.D."/>
            <person name="Moran D.A.P."/>
            <person name="Tomita M."/>
            <person name="Numata K."/>
            <person name="Arakawa K."/>
        </authorList>
    </citation>
    <scope>NUCLEOTIDE SEQUENCE</scope>
</reference>
<gene>
    <name evidence="1" type="ORF">NPIL_419971</name>
</gene>
<protein>
    <submittedName>
        <fullName evidence="1">Uncharacterized protein</fullName>
    </submittedName>
</protein>
<evidence type="ECO:0000313" key="1">
    <source>
        <dbReference type="EMBL" id="GFS58393.1"/>
    </source>
</evidence>
<keyword evidence="2" id="KW-1185">Reference proteome</keyword>
<organism evidence="1 2">
    <name type="scientific">Nephila pilipes</name>
    <name type="common">Giant wood spider</name>
    <name type="synonym">Nephila maculata</name>
    <dbReference type="NCBI Taxonomy" id="299642"/>
    <lineage>
        <taxon>Eukaryota</taxon>
        <taxon>Metazoa</taxon>
        <taxon>Ecdysozoa</taxon>
        <taxon>Arthropoda</taxon>
        <taxon>Chelicerata</taxon>
        <taxon>Arachnida</taxon>
        <taxon>Araneae</taxon>
        <taxon>Araneomorphae</taxon>
        <taxon>Entelegynae</taxon>
        <taxon>Araneoidea</taxon>
        <taxon>Nephilidae</taxon>
        <taxon>Nephila</taxon>
    </lineage>
</organism>
<comment type="caution">
    <text evidence="1">The sequence shown here is derived from an EMBL/GenBank/DDBJ whole genome shotgun (WGS) entry which is preliminary data.</text>
</comment>
<dbReference type="OrthoDB" id="2499658at2759"/>
<proteinExistence type="predicted"/>
<dbReference type="AlphaFoldDB" id="A0A8X6KLS9"/>